<evidence type="ECO:0000256" key="2">
    <source>
        <dbReference type="ARBA" id="ARBA00017600"/>
    </source>
</evidence>
<reference evidence="7 8" key="1">
    <citation type="journal article" date="2011" name="PLoS Genet.">
        <title>Comparative genomic analysis of human fungal pathogens causing paracoccidioidomycosis.</title>
        <authorList>
            <person name="Desjardins C.A."/>
            <person name="Champion M.D."/>
            <person name="Holder J.W."/>
            <person name="Muszewska A."/>
            <person name="Goldberg J."/>
            <person name="Bailao A.M."/>
            <person name="Brigido M.M."/>
            <person name="Ferreira M.E."/>
            <person name="Garcia A.M."/>
            <person name="Grynberg M."/>
            <person name="Gujja S."/>
            <person name="Heiman D.I."/>
            <person name="Henn M.R."/>
            <person name="Kodira C.D."/>
            <person name="Leon-Narvaez H."/>
            <person name="Longo L.V."/>
            <person name="Ma L.J."/>
            <person name="Malavazi I."/>
            <person name="Matsuo A.L."/>
            <person name="Morais F.V."/>
            <person name="Pereira M."/>
            <person name="Rodriguez-Brito S."/>
            <person name="Sakthikumar S."/>
            <person name="Salem-Izacc S.M."/>
            <person name="Sykes S.M."/>
            <person name="Teixeira M.M."/>
            <person name="Vallejo M.C."/>
            <person name="Walter M.E."/>
            <person name="Yandava C."/>
            <person name="Young S."/>
            <person name="Zeng Q."/>
            <person name="Zucker J."/>
            <person name="Felipe M.S."/>
            <person name="Goldman G.H."/>
            <person name="Haas B.J."/>
            <person name="McEwen J.G."/>
            <person name="Nino-Vega G."/>
            <person name="Puccia R."/>
            <person name="San-Blas G."/>
            <person name="Soares C.M."/>
            <person name="Birren B.W."/>
            <person name="Cuomo C.A."/>
        </authorList>
    </citation>
    <scope>NUCLEOTIDE SEQUENCE [LARGE SCALE GENOMIC DNA]</scope>
    <source>
        <strain evidence="8">ATCC MYA-826 / Pb01</strain>
    </source>
</reference>
<dbReference type="InterPro" id="IPR014038">
    <property type="entry name" value="EF1B_bsu/dsu_GNE"/>
</dbReference>
<comment type="similarity">
    <text evidence="1 5">Belongs to the EF-1-beta/EF-1-delta family.</text>
</comment>
<dbReference type="Pfam" id="PF10587">
    <property type="entry name" value="EF-1_beta_acid"/>
    <property type="match status" value="1"/>
</dbReference>
<dbReference type="GO" id="GO:0003746">
    <property type="term" value="F:translation elongation factor activity"/>
    <property type="evidence" value="ECO:0007669"/>
    <property type="project" value="UniProtKB-KW"/>
</dbReference>
<dbReference type="FunFam" id="1.20.1050.130:FF:000001">
    <property type="entry name" value="Putative Elongation factor 1-beta"/>
    <property type="match status" value="1"/>
</dbReference>
<dbReference type="PROSITE" id="PS00824">
    <property type="entry name" value="EF1BD_1"/>
    <property type="match status" value="1"/>
</dbReference>
<accession>C1GY74</accession>
<dbReference type="InterPro" id="IPR014717">
    <property type="entry name" value="Transl_elong_EF1B/ribsomal_bS6"/>
</dbReference>
<dbReference type="Gene3D" id="1.20.1050.130">
    <property type="match status" value="1"/>
</dbReference>
<dbReference type="SUPFAM" id="SSF47616">
    <property type="entry name" value="GST C-terminal domain-like"/>
    <property type="match status" value="1"/>
</dbReference>
<dbReference type="RefSeq" id="XP_002794483.1">
    <property type="nucleotide sequence ID" value="XM_002794437.2"/>
</dbReference>
<evidence type="ECO:0000313" key="7">
    <source>
        <dbReference type="EMBL" id="EEH41465.1"/>
    </source>
</evidence>
<evidence type="ECO:0000256" key="5">
    <source>
        <dbReference type="RuleBase" id="RU003791"/>
    </source>
</evidence>
<dbReference type="HOGENOM" id="CLU_050172_0_1_1"/>
<dbReference type="STRING" id="502779.C1GY74"/>
<evidence type="ECO:0000259" key="6">
    <source>
        <dbReference type="SMART" id="SM00888"/>
    </source>
</evidence>
<dbReference type="VEuPathDB" id="FungiDB:PAAG_03028"/>
<dbReference type="CDD" id="cd00292">
    <property type="entry name" value="EF1B"/>
    <property type="match status" value="1"/>
</dbReference>
<dbReference type="PANTHER" id="PTHR11595">
    <property type="entry name" value="EF-HAND AND COILED-COIL DOMAIN-CONTAINING FAMILY MEMBER"/>
    <property type="match status" value="1"/>
</dbReference>
<keyword evidence="3 5" id="KW-0251">Elongation factor</keyword>
<dbReference type="PANTHER" id="PTHR11595:SF21">
    <property type="entry name" value="ELONGATION FACTOR 1-BETA"/>
    <property type="match status" value="1"/>
</dbReference>
<dbReference type="OMA" id="YRWYKHI"/>
<dbReference type="EMBL" id="KN293999">
    <property type="protein sequence ID" value="EEH41465.1"/>
    <property type="molecule type" value="Genomic_DNA"/>
</dbReference>
<dbReference type="GeneID" id="9097871"/>
<dbReference type="GO" id="GO:0005853">
    <property type="term" value="C:eukaryotic translation elongation factor 1 complex"/>
    <property type="evidence" value="ECO:0007669"/>
    <property type="project" value="InterPro"/>
</dbReference>
<dbReference type="InterPro" id="IPR018940">
    <property type="entry name" value="EF-1_beta_acid_region_euk"/>
</dbReference>
<dbReference type="OrthoDB" id="331763at2759"/>
<dbReference type="Pfam" id="PF00736">
    <property type="entry name" value="EF1_GNE"/>
    <property type="match status" value="1"/>
</dbReference>
<dbReference type="InterPro" id="IPR001326">
    <property type="entry name" value="Transl_elong_EF1B_B/D_CS"/>
</dbReference>
<gene>
    <name evidence="7" type="ORF">PAAG_03028</name>
</gene>
<keyword evidence="8" id="KW-1185">Reference proteome</keyword>
<evidence type="ECO:0000256" key="1">
    <source>
        <dbReference type="ARBA" id="ARBA00007411"/>
    </source>
</evidence>
<dbReference type="InterPro" id="IPR036282">
    <property type="entry name" value="Glutathione-S-Trfase_C_sf"/>
</dbReference>
<proteinExistence type="inferred from homology"/>
<name>C1GY74_PARBA</name>
<dbReference type="SMART" id="SM00888">
    <property type="entry name" value="EF1_GNE"/>
    <property type="match status" value="1"/>
</dbReference>
<dbReference type="FunFam" id="3.30.70.60:FF:000001">
    <property type="entry name" value="Elongation factor 1-beta 1 like"/>
    <property type="match status" value="1"/>
</dbReference>
<sequence length="232" mass="25950">MGFTDFSSDSGLAIVNHFLSMRSYVVGYTPTQADVVTFKAFKKAPDAAKYPHAARWYKHISSFGTEFTTLPGDPSKPYTAYGPESTDIPVNVKKAPAAGEDDEDMDLFGSDDDEEDAALVAEREKNLAEYRKKSAAKTKPPAKSFITLDIKPIDDETPMDKLKVEVKKLLETKEGLKYSKDELKPVGYGIMKLQVHFTVEDEKVSVDDLQEELEQTFEDWIQSTDVAAMQKM</sequence>
<dbReference type="eggNOG" id="KOG1668">
    <property type="taxonomic scope" value="Eukaryota"/>
</dbReference>
<feature type="domain" description="Translation elongation factor EF1B beta/delta subunit guanine nucleotide exchange" evidence="6">
    <location>
        <begin position="143"/>
        <end position="232"/>
    </location>
</feature>
<dbReference type="CDD" id="cd10308">
    <property type="entry name" value="GST_C_eEF1b_like"/>
    <property type="match status" value="1"/>
</dbReference>
<dbReference type="GO" id="GO:0005085">
    <property type="term" value="F:guanyl-nucleotide exchange factor activity"/>
    <property type="evidence" value="ECO:0007669"/>
    <property type="project" value="TreeGrafter"/>
</dbReference>
<dbReference type="KEGG" id="pbl:PAAG_03028"/>
<keyword evidence="4 5" id="KW-0648">Protein biosynthesis</keyword>
<dbReference type="AlphaFoldDB" id="C1GY74"/>
<evidence type="ECO:0000256" key="3">
    <source>
        <dbReference type="ARBA" id="ARBA00022768"/>
    </source>
</evidence>
<dbReference type="Proteomes" id="UP000002059">
    <property type="component" value="Partially assembled WGS sequence"/>
</dbReference>
<organism evidence="7 8">
    <name type="scientific">Paracoccidioides lutzii (strain ATCC MYA-826 / Pb01)</name>
    <name type="common">Paracoccidioides brasiliensis</name>
    <dbReference type="NCBI Taxonomy" id="502779"/>
    <lineage>
        <taxon>Eukaryota</taxon>
        <taxon>Fungi</taxon>
        <taxon>Dikarya</taxon>
        <taxon>Ascomycota</taxon>
        <taxon>Pezizomycotina</taxon>
        <taxon>Eurotiomycetes</taxon>
        <taxon>Eurotiomycetidae</taxon>
        <taxon>Onygenales</taxon>
        <taxon>Ajellomycetaceae</taxon>
        <taxon>Paracoccidioides</taxon>
    </lineage>
</organism>
<dbReference type="PROSITE" id="PS00825">
    <property type="entry name" value="EF1BD_2"/>
    <property type="match status" value="1"/>
</dbReference>
<evidence type="ECO:0000256" key="4">
    <source>
        <dbReference type="ARBA" id="ARBA00022917"/>
    </source>
</evidence>
<dbReference type="InterPro" id="IPR036219">
    <property type="entry name" value="eEF-1beta-like_sf"/>
</dbReference>
<protein>
    <recommendedName>
        <fullName evidence="2">Elongation factor 1-beta</fullName>
    </recommendedName>
</protein>
<dbReference type="GO" id="GO:0005829">
    <property type="term" value="C:cytosol"/>
    <property type="evidence" value="ECO:0007669"/>
    <property type="project" value="TreeGrafter"/>
</dbReference>
<dbReference type="SUPFAM" id="SSF54984">
    <property type="entry name" value="eEF-1beta-like"/>
    <property type="match status" value="1"/>
</dbReference>
<dbReference type="InterPro" id="IPR049720">
    <property type="entry name" value="EF1B_bsu/dsu"/>
</dbReference>
<dbReference type="Gene3D" id="3.30.70.60">
    <property type="match status" value="1"/>
</dbReference>
<evidence type="ECO:0000313" key="8">
    <source>
        <dbReference type="Proteomes" id="UP000002059"/>
    </source>
</evidence>